<protein>
    <submittedName>
        <fullName evidence="2">Uncharacterized protein</fullName>
    </submittedName>
</protein>
<dbReference type="EMBL" id="KB908924">
    <property type="protein sequence ID" value="EOB14730.1"/>
    <property type="molecule type" value="Genomic_DNA"/>
</dbReference>
<dbReference type="AlphaFoldDB" id="R0MKF8"/>
<evidence type="ECO:0000313" key="2">
    <source>
        <dbReference type="EMBL" id="EOB14730.1"/>
    </source>
</evidence>
<accession>R0MKF8</accession>
<keyword evidence="3" id="KW-1185">Reference proteome</keyword>
<gene>
    <name evidence="2" type="ORF">NBO_16g0016</name>
</gene>
<evidence type="ECO:0000256" key="1">
    <source>
        <dbReference type="SAM" id="Coils"/>
    </source>
</evidence>
<reference evidence="2 3" key="1">
    <citation type="journal article" date="2013" name="BMC Genomics">
        <title>Comparative genomics of parasitic silkworm microsporidia reveal an association between genome expansion and host adaptation.</title>
        <authorList>
            <person name="Pan G."/>
            <person name="Xu J."/>
            <person name="Li T."/>
            <person name="Xia Q."/>
            <person name="Liu S.L."/>
            <person name="Zhang G."/>
            <person name="Li S."/>
            <person name="Li C."/>
            <person name="Liu H."/>
            <person name="Yang L."/>
            <person name="Liu T."/>
            <person name="Zhang X."/>
            <person name="Wu Z."/>
            <person name="Fan W."/>
            <person name="Dang X."/>
            <person name="Xiang H."/>
            <person name="Tao M."/>
            <person name="Li Y."/>
            <person name="Hu J."/>
            <person name="Li Z."/>
            <person name="Lin L."/>
            <person name="Luo J."/>
            <person name="Geng L."/>
            <person name="Wang L."/>
            <person name="Long M."/>
            <person name="Wan Y."/>
            <person name="He N."/>
            <person name="Zhang Z."/>
            <person name="Lu C."/>
            <person name="Keeling P.J."/>
            <person name="Wang J."/>
            <person name="Xiang Z."/>
            <person name="Zhou Z."/>
        </authorList>
    </citation>
    <scope>NUCLEOTIDE SEQUENCE [LARGE SCALE GENOMIC DNA]</scope>
    <source>
        <strain evidence="3">CQ1 / CVCC 102059</strain>
    </source>
</reference>
<organism evidence="2 3">
    <name type="scientific">Nosema bombycis (strain CQ1 / CVCC 102059)</name>
    <name type="common">Microsporidian parasite</name>
    <name type="synonym">Pebrine of silkworm</name>
    <dbReference type="NCBI Taxonomy" id="578461"/>
    <lineage>
        <taxon>Eukaryota</taxon>
        <taxon>Fungi</taxon>
        <taxon>Fungi incertae sedis</taxon>
        <taxon>Microsporidia</taxon>
        <taxon>Nosematidae</taxon>
        <taxon>Nosema</taxon>
    </lineage>
</organism>
<proteinExistence type="predicted"/>
<keyword evidence="1" id="KW-0175">Coiled coil</keyword>
<evidence type="ECO:0000313" key="3">
    <source>
        <dbReference type="Proteomes" id="UP000016927"/>
    </source>
</evidence>
<dbReference type="OMA" id="GFVPCSF"/>
<dbReference type="HOGENOM" id="CLU_1288889_0_0_1"/>
<dbReference type="Proteomes" id="UP000016927">
    <property type="component" value="Unassembled WGS sequence"/>
</dbReference>
<dbReference type="VEuPathDB" id="MicrosporidiaDB:NBO_16g0016"/>
<dbReference type="OrthoDB" id="2190706at2759"/>
<sequence length="210" mass="25368">MSDNGEIEFFEFVPTDFLNDLQTSIEDLICKFIDNEFSFIKSVKKKEIKSLLLESTKKNLFLFRFFVLKNIIHFPPKFVPERKKVDYIEENHIEPILREYFNIKNNLKDLKIQIKNEKENQKMLKHEKIQLENLLKNENELKETALCLLNLKDKHKRLQDYVRKIPFYSLDDENFKSLLEHRELRSEMLKKELKEMQGSVDVDYLHNLIV</sequence>
<name>R0MKF8_NOSB1</name>
<feature type="coiled-coil region" evidence="1">
    <location>
        <begin position="100"/>
        <end position="144"/>
    </location>
</feature>